<dbReference type="InterPro" id="IPR011042">
    <property type="entry name" value="6-blade_b-propeller_TolB-like"/>
</dbReference>
<evidence type="ECO:0000313" key="3">
    <source>
        <dbReference type="Proteomes" id="UP000694844"/>
    </source>
</evidence>
<dbReference type="SUPFAM" id="SSF57845">
    <property type="entry name" value="B-box zinc-binding domain"/>
    <property type="match status" value="1"/>
</dbReference>
<reference evidence="4" key="1">
    <citation type="submission" date="2025-08" db="UniProtKB">
        <authorList>
            <consortium name="RefSeq"/>
        </authorList>
    </citation>
    <scope>IDENTIFICATION</scope>
    <source>
        <tissue evidence="4">Whole sample</tissue>
    </source>
</reference>
<dbReference type="Proteomes" id="UP000694844">
    <property type="component" value="Chromosome 10"/>
</dbReference>
<dbReference type="Gene3D" id="2.120.10.30">
    <property type="entry name" value="TolB, C-terminal domain"/>
    <property type="match status" value="1"/>
</dbReference>
<sequence>MMDPSCNNQDNVKCTLCRRAVATMYCKNCVEKQLSDKTKAHSVVSSTQSISTGLPFPMCSKHPNKRCELQCEQCDNLICTLCVASKIHKHHDVNDLTIFYENKLADLKLDIQEFENSIYPKYQETMSEISVREGEIIEHSQALKANLKKQGRLLHREIDTIMEKMQSEIDDMGAQNIAAIEKHKGVINSTINEICKVIQDLKKLLDSNDVSFISKYKSRNEKFRKLPPKLAVSSLKFEPRIIHSDKLRELFGFISPSDREFLSVPFIEANVITDPTNSTSVSCQSNEGFWTICSDNRIRFQTVGRSICAKRGERPADIALTRYGDIVYTDLSDRSINIVTNSKTQSLVRLKEWWPFYVCSTSSGDLLVTMSSGSYERRNKIVRYNGSTETQSIQWDEKGEHFTDSGIGPLIENRNLDICVVDRRAIVVLNADGKLRFRYSGRSVHKDKQFMPIGITTDSLGRILALDCASKSIHILDQDGNFLRFIDNCSLENPSSICVDSNDNIYVSDVNRVKKIQYYK</sequence>
<organism evidence="3 4">
    <name type="scientific">Crassostrea virginica</name>
    <name type="common">Eastern oyster</name>
    <dbReference type="NCBI Taxonomy" id="6565"/>
    <lineage>
        <taxon>Eukaryota</taxon>
        <taxon>Metazoa</taxon>
        <taxon>Spiralia</taxon>
        <taxon>Lophotrochozoa</taxon>
        <taxon>Mollusca</taxon>
        <taxon>Bivalvia</taxon>
        <taxon>Autobranchia</taxon>
        <taxon>Pteriomorphia</taxon>
        <taxon>Ostreida</taxon>
        <taxon>Ostreoidea</taxon>
        <taxon>Ostreidae</taxon>
        <taxon>Crassostrea</taxon>
    </lineage>
</organism>
<dbReference type="PANTHER" id="PTHR25462:SF305">
    <property type="entry name" value="RING-TYPE DOMAIN-CONTAINING PROTEIN"/>
    <property type="match status" value="1"/>
</dbReference>
<dbReference type="GO" id="GO:0061630">
    <property type="term" value="F:ubiquitin protein ligase activity"/>
    <property type="evidence" value="ECO:0007669"/>
    <property type="project" value="TreeGrafter"/>
</dbReference>
<dbReference type="Gene3D" id="3.30.160.60">
    <property type="entry name" value="Classic Zinc Finger"/>
    <property type="match status" value="1"/>
</dbReference>
<keyword evidence="1" id="KW-0479">Metal-binding</keyword>
<dbReference type="SMART" id="SM00336">
    <property type="entry name" value="BBOX"/>
    <property type="match status" value="2"/>
</dbReference>
<dbReference type="Pfam" id="PF00643">
    <property type="entry name" value="zf-B_box"/>
    <property type="match status" value="1"/>
</dbReference>
<evidence type="ECO:0000259" key="2">
    <source>
        <dbReference type="PROSITE" id="PS50119"/>
    </source>
</evidence>
<evidence type="ECO:0000313" key="4">
    <source>
        <dbReference type="RefSeq" id="XP_022312786.1"/>
    </source>
</evidence>
<dbReference type="KEGG" id="cvn:111117848"/>
<dbReference type="GO" id="GO:0005654">
    <property type="term" value="C:nucleoplasm"/>
    <property type="evidence" value="ECO:0007669"/>
    <property type="project" value="TreeGrafter"/>
</dbReference>
<proteinExistence type="predicted"/>
<dbReference type="AlphaFoldDB" id="A0A8B8CDT8"/>
<keyword evidence="1" id="KW-0862">Zinc</keyword>
<dbReference type="PANTHER" id="PTHR25462">
    <property type="entry name" value="BONUS, ISOFORM C-RELATED"/>
    <property type="match status" value="1"/>
</dbReference>
<dbReference type="SUPFAM" id="SSF101898">
    <property type="entry name" value="NHL repeat"/>
    <property type="match status" value="1"/>
</dbReference>
<dbReference type="InterPro" id="IPR047153">
    <property type="entry name" value="TRIM45/56/19-like"/>
</dbReference>
<dbReference type="PROSITE" id="PS50119">
    <property type="entry name" value="ZF_BBOX"/>
    <property type="match status" value="1"/>
</dbReference>
<dbReference type="CDD" id="cd19756">
    <property type="entry name" value="Bbox2"/>
    <property type="match status" value="1"/>
</dbReference>
<feature type="domain" description="B box-type" evidence="2">
    <location>
        <begin position="58"/>
        <end position="96"/>
    </location>
</feature>
<dbReference type="RefSeq" id="XP_022312786.1">
    <property type="nucleotide sequence ID" value="XM_022457078.1"/>
</dbReference>
<dbReference type="GO" id="GO:0008270">
    <property type="term" value="F:zinc ion binding"/>
    <property type="evidence" value="ECO:0007669"/>
    <property type="project" value="UniProtKB-KW"/>
</dbReference>
<protein>
    <submittedName>
        <fullName evidence="4">E3 ubiquitin-protein ligase TRIM50-like</fullName>
    </submittedName>
</protein>
<accession>A0A8B8CDT8</accession>
<dbReference type="OrthoDB" id="6128620at2759"/>
<keyword evidence="1" id="KW-0863">Zinc-finger</keyword>
<keyword evidence="3" id="KW-1185">Reference proteome</keyword>
<evidence type="ECO:0000256" key="1">
    <source>
        <dbReference type="PROSITE-ProRule" id="PRU00024"/>
    </source>
</evidence>
<name>A0A8B8CDT8_CRAVI</name>
<gene>
    <name evidence="4" type="primary">LOC111117848</name>
</gene>
<dbReference type="InterPro" id="IPR000315">
    <property type="entry name" value="Znf_B-box"/>
</dbReference>
<dbReference type="GeneID" id="111117848"/>